<dbReference type="PROSITE" id="PS51257">
    <property type="entry name" value="PROKAR_LIPOPROTEIN"/>
    <property type="match status" value="1"/>
</dbReference>
<dbReference type="RefSeq" id="WP_120540824.1">
    <property type="nucleotide sequence ID" value="NZ_RAVZ01000065.1"/>
</dbReference>
<reference evidence="3" key="1">
    <citation type="submission" date="2018-09" db="EMBL/GenBank/DDBJ databases">
        <authorList>
            <person name="Livingstone P.G."/>
            <person name="Whitworth D.E."/>
        </authorList>
    </citation>
    <scope>NUCLEOTIDE SEQUENCE [LARGE SCALE GENOMIC DNA]</scope>
    <source>
        <strain evidence="3">CA054A</strain>
    </source>
</reference>
<protein>
    <recommendedName>
        <fullName evidence="4">Lipoprotein</fullName>
    </recommendedName>
</protein>
<comment type="caution">
    <text evidence="2">The sequence shown here is derived from an EMBL/GenBank/DDBJ whole genome shotgun (WGS) entry which is preliminary data.</text>
</comment>
<dbReference type="Proteomes" id="UP000268094">
    <property type="component" value="Unassembled WGS sequence"/>
</dbReference>
<name>A0A3A8JCU0_9BACT</name>
<keyword evidence="1" id="KW-0732">Signal</keyword>
<evidence type="ECO:0008006" key="4">
    <source>
        <dbReference type="Google" id="ProtNLM"/>
    </source>
</evidence>
<accession>A0A3A8JCU0</accession>
<organism evidence="2 3">
    <name type="scientific">Corallococcus terminator</name>
    <dbReference type="NCBI Taxonomy" id="2316733"/>
    <lineage>
        <taxon>Bacteria</taxon>
        <taxon>Pseudomonadati</taxon>
        <taxon>Myxococcota</taxon>
        <taxon>Myxococcia</taxon>
        <taxon>Myxococcales</taxon>
        <taxon>Cystobacterineae</taxon>
        <taxon>Myxococcaceae</taxon>
        <taxon>Corallococcus</taxon>
    </lineage>
</organism>
<evidence type="ECO:0000256" key="1">
    <source>
        <dbReference type="SAM" id="SignalP"/>
    </source>
</evidence>
<sequence length="333" mass="35619">MLRKSLLCAASLLFAAGCNDAETNEDTFRDGLPSKEMMQVKAPKESGQGLTASGPSAMYGLGQKAEYYQATVNATVSINGGTLWVLNLIEQIAKYPPTTLEENKAVWGPHTDALSPTTWRLTVTKSGDASFSWVLEGKAKADADSGFKAVLSGTQTVAVDANGERLKGFGSGELFIDWDASHSLPDGDENVGTVEIRYARPSATAEATVEADFRQVRDEQDPQQRVDGNYRYKASATAGGEFDFASAKDIDNGDPLRAKLEKLSIKSRWTATGAGRSDIKVTGGDLKGEATLSECWDTNFLSTYFIVSLDPRLGYGEAEAACGGFNAAVYSSL</sequence>
<feature type="chain" id="PRO_5017267666" description="Lipoprotein" evidence="1">
    <location>
        <begin position="21"/>
        <end position="333"/>
    </location>
</feature>
<proteinExistence type="predicted"/>
<gene>
    <name evidence="2" type="ORF">D7V88_12305</name>
</gene>
<dbReference type="EMBL" id="RAVZ01000065">
    <property type="protein sequence ID" value="RKG89670.1"/>
    <property type="molecule type" value="Genomic_DNA"/>
</dbReference>
<keyword evidence="3" id="KW-1185">Reference proteome</keyword>
<dbReference type="OrthoDB" id="5379973at2"/>
<feature type="signal peptide" evidence="1">
    <location>
        <begin position="1"/>
        <end position="20"/>
    </location>
</feature>
<evidence type="ECO:0000313" key="2">
    <source>
        <dbReference type="EMBL" id="RKG89670.1"/>
    </source>
</evidence>
<dbReference type="AlphaFoldDB" id="A0A3A8JCU0"/>
<evidence type="ECO:0000313" key="3">
    <source>
        <dbReference type="Proteomes" id="UP000268094"/>
    </source>
</evidence>